<organism evidence="1 2">
    <name type="scientific">Synechococcus sp. (strain ATCC 27144 / PCC 6301 / SAUG 1402/1)</name>
    <name type="common">Anacystis nidulans</name>
    <dbReference type="NCBI Taxonomy" id="269084"/>
    <lineage>
        <taxon>Bacteria</taxon>
        <taxon>Bacillati</taxon>
        <taxon>Cyanobacteriota</taxon>
        <taxon>Cyanophyceae</taxon>
        <taxon>Synechococcales</taxon>
        <taxon>Synechococcaceae</taxon>
        <taxon>Synechococcus</taxon>
    </lineage>
</organism>
<protein>
    <submittedName>
        <fullName evidence="1">Uncharacterized protein</fullName>
    </submittedName>
</protein>
<proteinExistence type="predicted"/>
<dbReference type="KEGG" id="syc:syc0810_d"/>
<name>A0A0H3K1X0_SYNP6</name>
<accession>A0A0H3K1X0</accession>
<gene>
    <name evidence="1" type="ordered locus">syc0810_d</name>
</gene>
<sequence>MTSKHELWIDSVSSLPCQIRSLNGYQFVACLVGVPLGHPAFGQELSVFEGRAIFPKDIDALGVRRQGDRAYWFFVFPCHSLDKLRARELCESLARGLHELTVFPVAGERTKP</sequence>
<reference evidence="1 2" key="1">
    <citation type="journal article" date="2007" name="Photosyn. Res.">
        <title>Complete nucleotide sequence of the freshwater unicellular cyanobacterium Synechococcus elongatus PCC 6301 chromosome: gene content and organization.</title>
        <authorList>
            <person name="Sugita C."/>
            <person name="Ogata K."/>
            <person name="Shikata M."/>
            <person name="Jikuya H."/>
            <person name="Takano J."/>
            <person name="Furumichi M."/>
            <person name="Kanehisa M."/>
            <person name="Omata T."/>
            <person name="Sugiura M."/>
            <person name="Sugita M."/>
        </authorList>
    </citation>
    <scope>NUCLEOTIDE SEQUENCE [LARGE SCALE GENOMIC DNA]</scope>
    <source>
        <strain evidence="2">ATCC 27144 / PCC 6301 / SAUG 1402/1</strain>
    </source>
</reference>
<evidence type="ECO:0000313" key="1">
    <source>
        <dbReference type="EMBL" id="BAD79000.1"/>
    </source>
</evidence>
<dbReference type="Proteomes" id="UP000001175">
    <property type="component" value="Chromosome"/>
</dbReference>
<dbReference type="AlphaFoldDB" id="A0A0H3K1X0"/>
<evidence type="ECO:0000313" key="2">
    <source>
        <dbReference type="Proteomes" id="UP000001175"/>
    </source>
</evidence>
<dbReference type="EMBL" id="AP008231">
    <property type="protein sequence ID" value="BAD79000.1"/>
    <property type="molecule type" value="Genomic_DNA"/>
</dbReference>